<dbReference type="AlphaFoldDB" id="A0A7X8TTD4"/>
<keyword evidence="2" id="KW-0285">Flavoprotein</keyword>
<feature type="domain" description="RsdA/BaiN/AoA(So)-like insert" evidence="5">
    <location>
        <begin position="190"/>
        <end position="340"/>
    </location>
</feature>
<dbReference type="InterPro" id="IPR057661">
    <property type="entry name" value="RsdA/BaiN/AoA(So)_Rossmann"/>
</dbReference>
<feature type="domain" description="RsdA/BaiN/AoA(So)-like Rossmann fold-like" evidence="4">
    <location>
        <begin position="6"/>
        <end position="393"/>
    </location>
</feature>
<dbReference type="SUPFAM" id="SSF160996">
    <property type="entry name" value="HI0933 insert domain-like"/>
    <property type="match status" value="1"/>
</dbReference>
<evidence type="ECO:0000256" key="3">
    <source>
        <dbReference type="ARBA" id="ARBA00022827"/>
    </source>
</evidence>
<comment type="caution">
    <text evidence="6">The sequence shown here is derived from an EMBL/GenBank/DDBJ whole genome shotgun (WGS) entry which is preliminary data.</text>
</comment>
<accession>A0A7X8TTD4</accession>
<proteinExistence type="predicted"/>
<dbReference type="RefSeq" id="WP_168837545.1">
    <property type="nucleotide sequence ID" value="NZ_JABAIK010000021.1"/>
</dbReference>
<dbReference type="SUPFAM" id="SSF51905">
    <property type="entry name" value="FAD/NAD(P)-binding domain"/>
    <property type="match status" value="1"/>
</dbReference>
<gene>
    <name evidence="6" type="ORF">HGP28_16385</name>
</gene>
<dbReference type="Proteomes" id="UP000535589">
    <property type="component" value="Unassembled WGS sequence"/>
</dbReference>
<dbReference type="PANTHER" id="PTHR42887">
    <property type="entry name" value="OS12G0638800 PROTEIN"/>
    <property type="match status" value="1"/>
</dbReference>
<dbReference type="InterPro" id="IPR055178">
    <property type="entry name" value="RsdA/BaiN/AoA(So)-like_dom"/>
</dbReference>
<keyword evidence="3" id="KW-0274">FAD</keyword>
<keyword evidence="7" id="KW-1185">Reference proteome</keyword>
<reference evidence="6 7" key="1">
    <citation type="submission" date="2020-04" db="EMBL/GenBank/DDBJ databases">
        <title>Vibrio sp. SM6, a novel species isolated from seawater.</title>
        <authorList>
            <person name="Wang X."/>
        </authorList>
    </citation>
    <scope>NUCLEOTIDE SEQUENCE [LARGE SCALE GENOMIC DNA]</scope>
    <source>
        <strain evidence="6 7">SM6</strain>
    </source>
</reference>
<dbReference type="InterPro" id="IPR023166">
    <property type="entry name" value="BaiN-like_dom_sf"/>
</dbReference>
<dbReference type="InterPro" id="IPR004792">
    <property type="entry name" value="BaiN-like"/>
</dbReference>
<dbReference type="InterPro" id="IPR036188">
    <property type="entry name" value="FAD/NAD-bd_sf"/>
</dbReference>
<evidence type="ECO:0000313" key="7">
    <source>
        <dbReference type="Proteomes" id="UP000535589"/>
    </source>
</evidence>
<evidence type="ECO:0000259" key="4">
    <source>
        <dbReference type="Pfam" id="PF03486"/>
    </source>
</evidence>
<dbReference type="PRINTS" id="PR00411">
    <property type="entry name" value="PNDRDTASEI"/>
</dbReference>
<dbReference type="Pfam" id="PF03486">
    <property type="entry name" value="HI0933_like"/>
    <property type="match status" value="1"/>
</dbReference>
<organism evidence="6 7">
    <name type="scientific">Vibrio agarilyticus</name>
    <dbReference type="NCBI Taxonomy" id="2726741"/>
    <lineage>
        <taxon>Bacteria</taxon>
        <taxon>Pseudomonadati</taxon>
        <taxon>Pseudomonadota</taxon>
        <taxon>Gammaproteobacteria</taxon>
        <taxon>Vibrionales</taxon>
        <taxon>Vibrionaceae</taxon>
        <taxon>Vibrio</taxon>
    </lineage>
</organism>
<comment type="cofactor">
    <cofactor evidence="1">
        <name>FAD</name>
        <dbReference type="ChEBI" id="CHEBI:57692"/>
    </cofactor>
</comment>
<evidence type="ECO:0000256" key="1">
    <source>
        <dbReference type="ARBA" id="ARBA00001974"/>
    </source>
</evidence>
<dbReference type="NCBIfam" id="TIGR00275">
    <property type="entry name" value="aminoacetone oxidase family FAD-binding enzyme"/>
    <property type="match status" value="1"/>
</dbReference>
<protein>
    <submittedName>
        <fullName evidence="6">NAD(P)/FAD-dependent oxidoreductase</fullName>
    </submittedName>
</protein>
<evidence type="ECO:0000259" key="5">
    <source>
        <dbReference type="Pfam" id="PF22780"/>
    </source>
</evidence>
<evidence type="ECO:0000256" key="2">
    <source>
        <dbReference type="ARBA" id="ARBA00022630"/>
    </source>
</evidence>
<dbReference type="Gene3D" id="3.50.50.60">
    <property type="entry name" value="FAD/NAD(P)-binding domain"/>
    <property type="match status" value="1"/>
</dbReference>
<dbReference type="Pfam" id="PF22780">
    <property type="entry name" value="HI0933_like_1st"/>
    <property type="match status" value="1"/>
</dbReference>
<sequence length="395" mass="43076">MNKQFDVVIIGAGAAGLMCAAQAGKRGRRVLLLDHGKKPGRKILISGGGRCNFTNYDVSAKNYLSQNPHFVKSALAQYTNWDFISMIYQYGIEFEERDHGQLFCLDSAKQIVNMLLAECDLPSVTQRYQTEVLAVAKTEHGFHLTLSTGEVECASLVVATGGLSMPKLGATPLGYRIAEQFGLSIIPTCAGLVPFTLHTHDKTALAELSGTALPVEITAENKTRFKEALLFTHRGLSGPAVLQISSYWRAGQSVSVNLTPDLDVMAFLGEQRAQNPNVSIKNTLAKVLPKRLVEVLLHQQSLEDKPIKQLDNKVLQGLAHFVQHWSIAPNGTEGYRTAEVTLGGVDTRALSSKTMECASVAGLYFIGEVVDVTGWLGGYNFQWCWSSGFVAGQWV</sequence>
<name>A0A7X8TTD4_9VIBR</name>
<dbReference type="Gene3D" id="2.40.30.10">
    <property type="entry name" value="Translation factors"/>
    <property type="match status" value="1"/>
</dbReference>
<dbReference type="Gene3D" id="1.10.8.260">
    <property type="entry name" value="HI0933 insert domain-like"/>
    <property type="match status" value="1"/>
</dbReference>
<evidence type="ECO:0000313" key="6">
    <source>
        <dbReference type="EMBL" id="NLS14449.1"/>
    </source>
</evidence>
<dbReference type="EMBL" id="JABAIK010000021">
    <property type="protein sequence ID" value="NLS14449.1"/>
    <property type="molecule type" value="Genomic_DNA"/>
</dbReference>
<dbReference type="PANTHER" id="PTHR42887:SF2">
    <property type="entry name" value="OS12G0638800 PROTEIN"/>
    <property type="match status" value="1"/>
</dbReference>